<dbReference type="GO" id="GO:0008270">
    <property type="term" value="F:zinc ion binding"/>
    <property type="evidence" value="ECO:0007669"/>
    <property type="project" value="UniProtKB-KW"/>
</dbReference>
<dbReference type="CDD" id="cd22289">
    <property type="entry name" value="RecQL4_SLD2_NTD"/>
    <property type="match status" value="1"/>
</dbReference>
<dbReference type="SMART" id="SM00487">
    <property type="entry name" value="DEXDc"/>
    <property type="match status" value="1"/>
</dbReference>
<evidence type="ECO:0000313" key="19">
    <source>
        <dbReference type="Proteomes" id="UP001152320"/>
    </source>
</evidence>
<evidence type="ECO:0000256" key="6">
    <source>
        <dbReference type="ARBA" id="ARBA00022840"/>
    </source>
</evidence>
<accession>A0A9Q1HD48</accession>
<comment type="similarity">
    <text evidence="2">Belongs to the helicase family. RecQ subfamily.</text>
</comment>
<dbReference type="Gene3D" id="1.10.10.1460">
    <property type="match status" value="1"/>
</dbReference>
<feature type="compositionally biased region" description="Basic and acidic residues" evidence="14">
    <location>
        <begin position="97"/>
        <end position="108"/>
    </location>
</feature>
<dbReference type="GO" id="GO:0000724">
    <property type="term" value="P:double-strand break repair via homologous recombination"/>
    <property type="evidence" value="ECO:0007669"/>
    <property type="project" value="TreeGrafter"/>
</dbReference>
<dbReference type="GO" id="GO:0005737">
    <property type="term" value="C:cytoplasm"/>
    <property type="evidence" value="ECO:0007669"/>
    <property type="project" value="TreeGrafter"/>
</dbReference>
<dbReference type="Pfam" id="PF00098">
    <property type="entry name" value="zf-CCHC"/>
    <property type="match status" value="1"/>
</dbReference>
<dbReference type="PROSITE" id="PS51194">
    <property type="entry name" value="HELICASE_CTER"/>
    <property type="match status" value="1"/>
</dbReference>
<sequence>MDLLEVKKVLKKWERAFKDTHDRRPGREDIQEAPERIRDAYRSYHEMRKSSSTIQDSKHEDSERKRTSSEEEQVRPTQENFWGTHLNKSVSLDEDGGTAKKKEAKEESALESISQRMRKNMMNLKKSSSLRDLNSTSKWSSQPVKISKSAINTESSTLKNLNSLPEKSKAALHEIQCNFFNTSSGIKVTSVTKAVRSGNKDMLHTRMFKPLNRQRSVEPQWLEECASSTEDLEQPKIFEPSDEKLSEKLIHNKTGGSETCKEERKSFDQFLEVEEISPLGSSVSPDHIMVENELTKGKEKPVLNQRKARTIPPDADNEGDVTLSHTLSLTRCITMSNVSSKTLPNIASVEGKENLEVNSNDMKFSNDKLSPEGEKLSDLHRKHSFVETEMTKDLSMRKRELSCDNDNVISTKEMGNGAIPARGFEDVQESLESSNFPEKGIEWNETEVGENDSGRKSCKRKLPCALEDHPVSSGSKRPCRKSNAGLSLLDLNDEFQFEEEIAVGGQREDQSDDADSEGDTGKVTQKKTRTKKVNSVSSETRSVPSGKSSGSLNQNFVRLNMKRKTYVRKGAKMKGEAYKRFMWKQRMKGGGSGGGWTSGSKFKNRSGDTCFKCGQQGHWASQCQGTAKKKVEVDENPPDESEMQAFPSIEEAAMKAAGIRPDDESAKTFSMDDIRPPVYDEPLPPPAMEPVFRPEPDGKPIETPKEVFKALKKLGFTSFRVGQEQAVMNILSGLSTLLILSTGSGKSLCYQLPAYMYAQRSPCITLVISPLVSLMEDQIQGLPKCLRGARLHSHMTKTQREKVMKEIADGRVDVLLMSPEALVSGGSSSQLSSSKMPPVAFACIDEAHCLSEWSHNFRPSYLMLCKVLRKQFGVKCILGLTATATKSTAKSVVEHFGISSVPGSVVRGPSMPPNLVLCVSKDEDKERALVDLLKSETFSELDSIIIYCIRREQTEKVASLIRTCLHDLQPKGSGINEEGDLPKKKTGRKKGLKAGQRPPTNSAEAYHAGMSNVARRRVQNAFMAGNLRIVVATVAFGMGLDKQDVRGVIHYCLPRSFESYVQEVGRSGRDGKKSVCHLFLDSRGDDVCELRKHIYSNSVDRFSIKKLVGRIFIPCKCHKIRNLEGEGNTSLQKAGERICPGHEHTLPVDATIQSLDIKEEGIETLLCYLELHPNQLIRVLPSTWSTCTIHCYGGPRQLREVAQRSPVVAAAIAKERLKGKSLDGISSVTFEVVEIASSMGWNLYPVRRELRQLQWKQEPGKGWQKTGVMVEFSDLGFHFISPGDLSDDEMDEVVTFLTGHVEGQVKRELCQLKMIFTSMSRLSEERAIDCDASETSKANLEMKEILKEYFENSERQNLADLEYPLWDDLSLEHLQCTESSIRGNIRNFVSIHHDRNFTGRAIARIFQGIASPIYPADVWGKDRRFWRCHLGADFNKLVTLANEELMKMR</sequence>
<proteinExistence type="inferred from homology"/>
<dbReference type="GO" id="GO:0043138">
    <property type="term" value="F:3'-5' DNA helicase activity"/>
    <property type="evidence" value="ECO:0007669"/>
    <property type="project" value="UniProtKB-EC"/>
</dbReference>
<dbReference type="Gene3D" id="4.10.60.10">
    <property type="entry name" value="Zinc finger, CCHC-type"/>
    <property type="match status" value="1"/>
</dbReference>
<dbReference type="InterPro" id="IPR021110">
    <property type="entry name" value="DNA_rep_checkpnt_protein"/>
</dbReference>
<dbReference type="SMART" id="SM00490">
    <property type="entry name" value="HELICc"/>
    <property type="match status" value="1"/>
</dbReference>
<evidence type="ECO:0000256" key="1">
    <source>
        <dbReference type="ARBA" id="ARBA00004123"/>
    </source>
</evidence>
<comment type="subcellular location">
    <subcellularLocation>
        <location evidence="1">Nucleus</location>
    </subcellularLocation>
</comment>
<keyword evidence="3" id="KW-0547">Nucleotide-binding</keyword>
<evidence type="ECO:0000313" key="18">
    <source>
        <dbReference type="EMBL" id="KAJ8041774.1"/>
    </source>
</evidence>
<feature type="compositionally biased region" description="Basic and acidic residues" evidence="14">
    <location>
        <begin position="56"/>
        <end position="74"/>
    </location>
</feature>
<evidence type="ECO:0000259" key="17">
    <source>
        <dbReference type="PROSITE" id="PS51194"/>
    </source>
</evidence>
<evidence type="ECO:0000256" key="4">
    <source>
        <dbReference type="ARBA" id="ARBA00022801"/>
    </source>
</evidence>
<dbReference type="GO" id="GO:0009378">
    <property type="term" value="F:four-way junction helicase activity"/>
    <property type="evidence" value="ECO:0007669"/>
    <property type="project" value="TreeGrafter"/>
</dbReference>
<dbReference type="InterPro" id="IPR001650">
    <property type="entry name" value="Helicase_C-like"/>
</dbReference>
<keyword evidence="6" id="KW-0067">ATP-binding</keyword>
<keyword evidence="8" id="KW-0413">Isomerase</keyword>
<feature type="compositionally biased region" description="Polar residues" evidence="14">
    <location>
        <begin position="533"/>
        <end position="552"/>
    </location>
</feature>
<feature type="region of interest" description="Disordered" evidence="14">
    <location>
        <begin position="16"/>
        <end position="112"/>
    </location>
</feature>
<keyword evidence="4" id="KW-0378">Hydrolase</keyword>
<keyword evidence="13" id="KW-0479">Metal-binding</keyword>
<comment type="catalytic activity">
    <reaction evidence="12">
        <text>ATP + H2O = ADP + phosphate + H(+)</text>
        <dbReference type="Rhea" id="RHEA:13065"/>
        <dbReference type="ChEBI" id="CHEBI:15377"/>
        <dbReference type="ChEBI" id="CHEBI:15378"/>
        <dbReference type="ChEBI" id="CHEBI:30616"/>
        <dbReference type="ChEBI" id="CHEBI:43474"/>
        <dbReference type="ChEBI" id="CHEBI:456216"/>
    </reaction>
</comment>
<keyword evidence="7" id="KW-0238">DNA-binding</keyword>
<dbReference type="EMBL" id="JAIZAY010000005">
    <property type="protein sequence ID" value="KAJ8041774.1"/>
    <property type="molecule type" value="Genomic_DNA"/>
</dbReference>
<evidence type="ECO:0000256" key="2">
    <source>
        <dbReference type="ARBA" id="ARBA00005446"/>
    </source>
</evidence>
<dbReference type="OrthoDB" id="18781at2759"/>
<dbReference type="GO" id="GO:0005634">
    <property type="term" value="C:nucleus"/>
    <property type="evidence" value="ECO:0007669"/>
    <property type="project" value="UniProtKB-SubCell"/>
</dbReference>
<dbReference type="PANTHER" id="PTHR13710:SF108">
    <property type="entry name" value="ATP-DEPENDENT DNA HELICASE Q4"/>
    <property type="match status" value="1"/>
</dbReference>
<keyword evidence="13" id="KW-0863">Zinc-finger</keyword>
<evidence type="ECO:0000256" key="7">
    <source>
        <dbReference type="ARBA" id="ARBA00023125"/>
    </source>
</evidence>
<feature type="domain" description="Helicase ATP-binding" evidence="16">
    <location>
        <begin position="727"/>
        <end position="902"/>
    </location>
</feature>
<protein>
    <recommendedName>
        <fullName evidence="11">DNA 3'-5' helicase</fullName>
        <ecNumber evidence="11">5.6.2.4</ecNumber>
    </recommendedName>
</protein>
<feature type="region of interest" description="Disordered" evidence="14">
    <location>
        <begin position="503"/>
        <end position="552"/>
    </location>
</feature>
<evidence type="ECO:0000256" key="9">
    <source>
        <dbReference type="ARBA" id="ARBA00023242"/>
    </source>
</evidence>
<dbReference type="InterPro" id="IPR001878">
    <property type="entry name" value="Znf_CCHC"/>
</dbReference>
<dbReference type="GO" id="GO:0003677">
    <property type="term" value="F:DNA binding"/>
    <property type="evidence" value="ECO:0007669"/>
    <property type="project" value="UniProtKB-KW"/>
</dbReference>
<evidence type="ECO:0000256" key="11">
    <source>
        <dbReference type="ARBA" id="ARBA00034808"/>
    </source>
</evidence>
<dbReference type="SUPFAM" id="SSF52540">
    <property type="entry name" value="P-loop containing nucleoside triphosphate hydrolases"/>
    <property type="match status" value="1"/>
</dbReference>
<organism evidence="18 19">
    <name type="scientific">Holothuria leucospilota</name>
    <name type="common">Black long sea cucumber</name>
    <name type="synonym">Mertensiothuria leucospilota</name>
    <dbReference type="NCBI Taxonomy" id="206669"/>
    <lineage>
        <taxon>Eukaryota</taxon>
        <taxon>Metazoa</taxon>
        <taxon>Echinodermata</taxon>
        <taxon>Eleutherozoa</taxon>
        <taxon>Echinozoa</taxon>
        <taxon>Holothuroidea</taxon>
        <taxon>Aspidochirotacea</taxon>
        <taxon>Aspidochirotida</taxon>
        <taxon>Holothuriidae</taxon>
        <taxon>Holothuria</taxon>
    </lineage>
</organism>
<evidence type="ECO:0000259" key="16">
    <source>
        <dbReference type="PROSITE" id="PS51192"/>
    </source>
</evidence>
<dbReference type="GO" id="GO:0005694">
    <property type="term" value="C:chromosome"/>
    <property type="evidence" value="ECO:0007669"/>
    <property type="project" value="TreeGrafter"/>
</dbReference>
<name>A0A9Q1HD48_HOLLE</name>
<keyword evidence="5 18" id="KW-0347">Helicase</keyword>
<feature type="domain" description="CCHC-type" evidence="15">
    <location>
        <begin position="610"/>
        <end position="623"/>
    </location>
</feature>
<keyword evidence="9" id="KW-0539">Nucleus</keyword>
<evidence type="ECO:0000256" key="8">
    <source>
        <dbReference type="ARBA" id="ARBA00023235"/>
    </source>
</evidence>
<evidence type="ECO:0000256" key="5">
    <source>
        <dbReference type="ARBA" id="ARBA00022806"/>
    </source>
</evidence>
<dbReference type="Gene3D" id="3.40.50.300">
    <property type="entry name" value="P-loop containing nucleotide triphosphate hydrolases"/>
    <property type="match status" value="2"/>
</dbReference>
<comment type="catalytic activity">
    <reaction evidence="10">
        <text>Couples ATP hydrolysis with the unwinding of duplex DNA by translocating in the 3'-5' direction.</text>
        <dbReference type="EC" id="5.6.2.4"/>
    </reaction>
</comment>
<keyword evidence="13" id="KW-0862">Zinc</keyword>
<dbReference type="FunFam" id="3.40.50.300:FF:000772">
    <property type="entry name" value="ATP-dependent DNA helicase Q4"/>
    <property type="match status" value="1"/>
</dbReference>
<feature type="compositionally biased region" description="Polar residues" evidence="14">
    <location>
        <begin position="75"/>
        <end position="90"/>
    </location>
</feature>
<dbReference type="InterPro" id="IPR036875">
    <property type="entry name" value="Znf_CCHC_sf"/>
</dbReference>
<dbReference type="PANTHER" id="PTHR13710">
    <property type="entry name" value="DNA HELICASE RECQ FAMILY MEMBER"/>
    <property type="match status" value="1"/>
</dbReference>
<dbReference type="CDD" id="cd18018">
    <property type="entry name" value="DEXHc_RecQ4-like"/>
    <property type="match status" value="1"/>
</dbReference>
<dbReference type="EC" id="5.6.2.4" evidence="11"/>
<evidence type="ECO:0000256" key="12">
    <source>
        <dbReference type="ARBA" id="ARBA00049360"/>
    </source>
</evidence>
<feature type="region of interest" description="Disordered" evidence="14">
    <location>
        <begin position="972"/>
        <end position="1004"/>
    </location>
</feature>
<gene>
    <name evidence="18" type="ORF">HOLleu_12680</name>
</gene>
<dbReference type="PROSITE" id="PS50158">
    <property type="entry name" value="ZF_CCHC"/>
    <property type="match status" value="1"/>
</dbReference>
<dbReference type="Pfam" id="PF00270">
    <property type="entry name" value="DEAD"/>
    <property type="match status" value="1"/>
</dbReference>
<dbReference type="InterPro" id="IPR014001">
    <property type="entry name" value="Helicase_ATP-bd"/>
</dbReference>
<dbReference type="PROSITE" id="PS51192">
    <property type="entry name" value="HELICASE_ATP_BIND_1"/>
    <property type="match status" value="1"/>
</dbReference>
<comment type="caution">
    <text evidence="18">The sequence shown here is derived from an EMBL/GenBank/DDBJ whole genome shotgun (WGS) entry which is preliminary data.</text>
</comment>
<dbReference type="Pfam" id="PF11719">
    <property type="entry name" value="Drc1-Sld2"/>
    <property type="match status" value="1"/>
</dbReference>
<evidence type="ECO:0000256" key="3">
    <source>
        <dbReference type="ARBA" id="ARBA00022741"/>
    </source>
</evidence>
<keyword evidence="19" id="KW-1185">Reference proteome</keyword>
<evidence type="ECO:0000259" key="15">
    <source>
        <dbReference type="PROSITE" id="PS50158"/>
    </source>
</evidence>
<evidence type="ECO:0000256" key="14">
    <source>
        <dbReference type="SAM" id="MobiDB-lite"/>
    </source>
</evidence>
<dbReference type="InterPro" id="IPR027417">
    <property type="entry name" value="P-loop_NTPase"/>
</dbReference>
<feature type="compositionally biased region" description="Basic and acidic residues" evidence="14">
    <location>
        <begin position="16"/>
        <end position="49"/>
    </location>
</feature>
<dbReference type="SUPFAM" id="SSF57756">
    <property type="entry name" value="Retrovirus zinc finger-like domains"/>
    <property type="match status" value="1"/>
</dbReference>
<evidence type="ECO:0000256" key="13">
    <source>
        <dbReference type="PROSITE-ProRule" id="PRU00047"/>
    </source>
</evidence>
<reference evidence="18" key="1">
    <citation type="submission" date="2021-10" db="EMBL/GenBank/DDBJ databases">
        <title>Tropical sea cucumber genome reveals ecological adaptation and Cuvierian tubules defense mechanism.</title>
        <authorList>
            <person name="Chen T."/>
        </authorList>
    </citation>
    <scope>NUCLEOTIDE SEQUENCE</scope>
    <source>
        <strain evidence="18">Nanhai2018</strain>
        <tissue evidence="18">Muscle</tissue>
    </source>
</reference>
<dbReference type="GO" id="GO:0006260">
    <property type="term" value="P:DNA replication"/>
    <property type="evidence" value="ECO:0007669"/>
    <property type="project" value="InterPro"/>
</dbReference>
<dbReference type="InterPro" id="IPR011545">
    <property type="entry name" value="DEAD/DEAH_box_helicase_dom"/>
</dbReference>
<dbReference type="GO" id="GO:0005524">
    <property type="term" value="F:ATP binding"/>
    <property type="evidence" value="ECO:0007669"/>
    <property type="project" value="UniProtKB-KW"/>
</dbReference>
<dbReference type="GO" id="GO:0016787">
    <property type="term" value="F:hydrolase activity"/>
    <property type="evidence" value="ECO:0007669"/>
    <property type="project" value="UniProtKB-KW"/>
</dbReference>
<feature type="domain" description="Helicase C-terminal" evidence="17">
    <location>
        <begin position="925"/>
        <end position="1115"/>
    </location>
</feature>
<dbReference type="Proteomes" id="UP001152320">
    <property type="component" value="Chromosome 5"/>
</dbReference>
<dbReference type="Pfam" id="PF00271">
    <property type="entry name" value="Helicase_C"/>
    <property type="match status" value="1"/>
</dbReference>
<dbReference type="SMART" id="SM00343">
    <property type="entry name" value="ZnF_C2HC"/>
    <property type="match status" value="1"/>
</dbReference>
<evidence type="ECO:0000256" key="10">
    <source>
        <dbReference type="ARBA" id="ARBA00034617"/>
    </source>
</evidence>